<accession>A0ABV1D917</accession>
<gene>
    <name evidence="2" type="ORF">WMQ36_18040</name>
</gene>
<dbReference type="GO" id="GO:0005524">
    <property type="term" value="F:ATP binding"/>
    <property type="evidence" value="ECO:0007669"/>
    <property type="project" value="UniProtKB-KW"/>
</dbReference>
<dbReference type="InterPro" id="IPR027417">
    <property type="entry name" value="P-loop_NTPase"/>
</dbReference>
<feature type="compositionally biased region" description="Basic and acidic residues" evidence="1">
    <location>
        <begin position="274"/>
        <end position="289"/>
    </location>
</feature>
<reference evidence="2 3" key="1">
    <citation type="submission" date="2024-03" db="EMBL/GenBank/DDBJ databases">
        <title>Human intestinal bacterial collection.</title>
        <authorList>
            <person name="Pauvert C."/>
            <person name="Hitch T.C.A."/>
            <person name="Clavel T."/>
        </authorList>
    </citation>
    <scope>NUCLEOTIDE SEQUENCE [LARGE SCALE GENOMIC DNA]</scope>
    <source>
        <strain evidence="2 3">CLA-SR-H021</strain>
    </source>
</reference>
<organism evidence="2 3">
    <name type="scientific">Enterocloster hominis</name>
    <name type="common">ex Hitch et al. 2024</name>
    <dbReference type="NCBI Taxonomy" id="1917870"/>
    <lineage>
        <taxon>Bacteria</taxon>
        <taxon>Bacillati</taxon>
        <taxon>Bacillota</taxon>
        <taxon>Clostridia</taxon>
        <taxon>Lachnospirales</taxon>
        <taxon>Lachnospiraceae</taxon>
        <taxon>Enterocloster</taxon>
    </lineage>
</organism>
<sequence>MEIIKGKIPGAKKVVVYGPEGIGKSTFASMFPDPLFIDTEGSTKDMDVARTPTPSSWMMLMEQVMEVRRTPGLCRTLVIDTADWAEMLCITQICDKNHKGSIEDFGYGKGYTFVQEEFGRLLNLLEEVVRTGVNVVLTAHAKMRKFEQPDELGAYDRWEMKLAKQTSPMVKEWADMVLFCNYKTFVVNVDGQGAQKGKNKAQGGKRVMYTTHHSCWDAKNRYGLPDEVPFEYDSIRHIIEGQATTPPVADRMTGHDGTDTTPPKSSQSPTKETASNKDKGRTEPAKETETAPPADDGPMNPPGPSDVDERIPKNLRDLMVANQVDEWDVQAVVEARGYFPGDMPVRDYPKDFVDGCLVGAWDKVYGMIKEMKEKDGLVFN</sequence>
<name>A0ABV1D917_9FIRM</name>
<evidence type="ECO:0000256" key="1">
    <source>
        <dbReference type="SAM" id="MobiDB-lite"/>
    </source>
</evidence>
<keyword evidence="2" id="KW-0067">ATP-binding</keyword>
<protein>
    <submittedName>
        <fullName evidence="2">ATP-binding protein</fullName>
    </submittedName>
</protein>
<keyword evidence="2" id="KW-0547">Nucleotide-binding</keyword>
<evidence type="ECO:0000313" key="3">
    <source>
        <dbReference type="Proteomes" id="UP001454086"/>
    </source>
</evidence>
<feature type="compositionally biased region" description="Polar residues" evidence="1">
    <location>
        <begin position="259"/>
        <end position="273"/>
    </location>
</feature>
<comment type="caution">
    <text evidence="2">The sequence shown here is derived from an EMBL/GenBank/DDBJ whole genome shotgun (WGS) entry which is preliminary data.</text>
</comment>
<evidence type="ECO:0000313" key="2">
    <source>
        <dbReference type="EMBL" id="MEQ2426876.1"/>
    </source>
</evidence>
<dbReference type="EMBL" id="JBBMFM010000077">
    <property type="protein sequence ID" value="MEQ2426876.1"/>
    <property type="molecule type" value="Genomic_DNA"/>
</dbReference>
<dbReference type="Pfam" id="PF13479">
    <property type="entry name" value="AAA_24"/>
    <property type="match status" value="1"/>
</dbReference>
<dbReference type="Proteomes" id="UP001454086">
    <property type="component" value="Unassembled WGS sequence"/>
</dbReference>
<dbReference type="SUPFAM" id="SSF52540">
    <property type="entry name" value="P-loop containing nucleoside triphosphate hydrolases"/>
    <property type="match status" value="1"/>
</dbReference>
<dbReference type="RefSeq" id="WP_349118427.1">
    <property type="nucleotide sequence ID" value="NZ_JBBMFM010000077.1"/>
</dbReference>
<feature type="region of interest" description="Disordered" evidence="1">
    <location>
        <begin position="242"/>
        <end position="310"/>
    </location>
</feature>
<proteinExistence type="predicted"/>
<keyword evidence="3" id="KW-1185">Reference proteome</keyword>